<keyword evidence="6 10" id="KW-0067">ATP-binding</keyword>
<evidence type="ECO:0000256" key="3">
    <source>
        <dbReference type="ARBA" id="ARBA00022448"/>
    </source>
</evidence>
<dbReference type="GO" id="GO:0042626">
    <property type="term" value="F:ATPase-coupled transmembrane transporter activity"/>
    <property type="evidence" value="ECO:0007669"/>
    <property type="project" value="TreeGrafter"/>
</dbReference>
<keyword evidence="8" id="KW-0472">Membrane</keyword>
<dbReference type="PROSITE" id="PS00211">
    <property type="entry name" value="ABC_TRANSPORTER_1"/>
    <property type="match status" value="1"/>
</dbReference>
<dbReference type="InterPro" id="IPR015856">
    <property type="entry name" value="ABC_transpr_CbiO/EcfA_su"/>
</dbReference>
<dbReference type="InterPro" id="IPR003593">
    <property type="entry name" value="AAA+_ATPase"/>
</dbReference>
<proteinExistence type="inferred from homology"/>
<evidence type="ECO:0000256" key="2">
    <source>
        <dbReference type="ARBA" id="ARBA00005417"/>
    </source>
</evidence>
<dbReference type="SUPFAM" id="SSF52540">
    <property type="entry name" value="P-loop containing nucleoside triphosphate hydrolases"/>
    <property type="match status" value="2"/>
</dbReference>
<name>A0A6M0Q3B6_9BACI</name>
<dbReference type="Gene3D" id="3.40.50.300">
    <property type="entry name" value="P-loop containing nucleotide triphosphate hydrolases"/>
    <property type="match status" value="2"/>
</dbReference>
<dbReference type="CDD" id="cd03225">
    <property type="entry name" value="ABC_cobalt_CbiO_domain1"/>
    <property type="match status" value="2"/>
</dbReference>
<dbReference type="SMART" id="SM00382">
    <property type="entry name" value="AAA"/>
    <property type="match status" value="2"/>
</dbReference>
<dbReference type="GO" id="GO:0005524">
    <property type="term" value="F:ATP binding"/>
    <property type="evidence" value="ECO:0007669"/>
    <property type="project" value="UniProtKB-KW"/>
</dbReference>
<evidence type="ECO:0000259" key="9">
    <source>
        <dbReference type="PROSITE" id="PS50893"/>
    </source>
</evidence>
<dbReference type="PANTHER" id="PTHR43553">
    <property type="entry name" value="HEAVY METAL TRANSPORTER"/>
    <property type="match status" value="1"/>
</dbReference>
<evidence type="ECO:0000256" key="7">
    <source>
        <dbReference type="ARBA" id="ARBA00022967"/>
    </source>
</evidence>
<comment type="caution">
    <text evidence="10">The sequence shown here is derived from an EMBL/GenBank/DDBJ whole genome shotgun (WGS) entry which is preliminary data.</text>
</comment>
<feature type="domain" description="ABC transporter" evidence="9">
    <location>
        <begin position="261"/>
        <end position="485"/>
    </location>
</feature>
<dbReference type="InterPro" id="IPR017871">
    <property type="entry name" value="ABC_transporter-like_CS"/>
</dbReference>
<keyword evidence="4" id="KW-1003">Cell membrane</keyword>
<sequence>MDPFMKVENLRLKFPKEKDLLFKDLNVSINKGEKVLLLGPSGCGKSTLLQVLAGIIPRSIEVPMKADQLVLPDSSGYVFQDPDSQFCMPYVDEEIAFVLENLQTPRDQMKQKISHYLGKVGLQLSDLHTNIQTLSGGQKQRLAIASILALEPEVLFLDEPTAMLDPEGTIEVWNTIEGLMDQQTLVIVEHKIEHVMRLVDRVIVFNQSGEIIADGDKDEIIKSYLPILRMNGIWYPGVWDEYMSEHPRVTLEEKISDQPLMSLRDFEVVRKKESVVKVPVVDVYSHEWIAIVGENGAGKSTLLQGIMQLLETKGEYHLSGKKVTKKRELFHELAYVFQNPEFQFVTNSVEDELAHSLKVFHTEEHLIAEKVEEMLTRFSLEDHREKHPYQLSMGQKRRLSVASSIMQNQRILLLDEPTFGQDSKNTFALLEFLEQERQIGTTILMITHDEQIVEQFATRRWIISKGELSRDETVGKMNQFGLLHV</sequence>
<evidence type="ECO:0000256" key="5">
    <source>
        <dbReference type="ARBA" id="ARBA00022741"/>
    </source>
</evidence>
<comment type="similarity">
    <text evidence="2">Belongs to the ABC transporter superfamily.</text>
</comment>
<dbReference type="InterPro" id="IPR027417">
    <property type="entry name" value="P-loop_NTPase"/>
</dbReference>
<reference evidence="10 11" key="1">
    <citation type="submission" date="2020-02" db="EMBL/GenBank/DDBJ databases">
        <title>Bacillus aquiflavi sp. nov., isolated from yellow water of strong flavor Chinese baijiu in Yibin region of China.</title>
        <authorList>
            <person name="Xie J."/>
        </authorList>
    </citation>
    <scope>NUCLEOTIDE SEQUENCE [LARGE SCALE GENOMIC DNA]</scope>
    <source>
        <strain evidence="10 11">SA4</strain>
    </source>
</reference>
<dbReference type="AlphaFoldDB" id="A0A6M0Q3B6"/>
<dbReference type="Pfam" id="PF00005">
    <property type="entry name" value="ABC_tran"/>
    <property type="match status" value="2"/>
</dbReference>
<evidence type="ECO:0000256" key="8">
    <source>
        <dbReference type="ARBA" id="ARBA00023136"/>
    </source>
</evidence>
<keyword evidence="3" id="KW-0813">Transport</keyword>
<dbReference type="PROSITE" id="PS50893">
    <property type="entry name" value="ABC_TRANSPORTER_2"/>
    <property type="match status" value="2"/>
</dbReference>
<keyword evidence="11" id="KW-1185">Reference proteome</keyword>
<comment type="subcellular location">
    <subcellularLocation>
        <location evidence="1">Cell membrane</location>
        <topology evidence="1">Peripheral membrane protein</topology>
    </subcellularLocation>
</comment>
<dbReference type="GO" id="GO:0043190">
    <property type="term" value="C:ATP-binding cassette (ABC) transporter complex"/>
    <property type="evidence" value="ECO:0007669"/>
    <property type="project" value="TreeGrafter"/>
</dbReference>
<dbReference type="EMBL" id="JAAIWM010000001">
    <property type="protein sequence ID" value="NEY70846.1"/>
    <property type="molecule type" value="Genomic_DNA"/>
</dbReference>
<protein>
    <submittedName>
        <fullName evidence="10">ATP-binding cassette domain-containing protein</fullName>
    </submittedName>
</protein>
<dbReference type="InterPro" id="IPR050095">
    <property type="entry name" value="ECF_ABC_transporter_ATP-bd"/>
</dbReference>
<evidence type="ECO:0000313" key="11">
    <source>
        <dbReference type="Proteomes" id="UP000481043"/>
    </source>
</evidence>
<evidence type="ECO:0000256" key="1">
    <source>
        <dbReference type="ARBA" id="ARBA00004202"/>
    </source>
</evidence>
<organism evidence="10 11">
    <name type="scientific">Bacillus mesophilus</name>
    <dbReference type="NCBI Taxonomy" id="1808955"/>
    <lineage>
        <taxon>Bacteria</taxon>
        <taxon>Bacillati</taxon>
        <taxon>Bacillota</taxon>
        <taxon>Bacilli</taxon>
        <taxon>Bacillales</taxon>
        <taxon>Bacillaceae</taxon>
        <taxon>Bacillus</taxon>
    </lineage>
</organism>
<keyword evidence="5" id="KW-0547">Nucleotide-binding</keyword>
<feature type="domain" description="ABC transporter" evidence="9">
    <location>
        <begin position="5"/>
        <end position="233"/>
    </location>
</feature>
<dbReference type="RefSeq" id="WP_163177825.1">
    <property type="nucleotide sequence ID" value="NZ_JAAIWM010000001.1"/>
</dbReference>
<dbReference type="Proteomes" id="UP000481043">
    <property type="component" value="Unassembled WGS sequence"/>
</dbReference>
<dbReference type="GO" id="GO:0016887">
    <property type="term" value="F:ATP hydrolysis activity"/>
    <property type="evidence" value="ECO:0007669"/>
    <property type="project" value="InterPro"/>
</dbReference>
<evidence type="ECO:0000256" key="4">
    <source>
        <dbReference type="ARBA" id="ARBA00022475"/>
    </source>
</evidence>
<gene>
    <name evidence="10" type="ORF">G4D63_03725</name>
</gene>
<accession>A0A6M0Q3B6</accession>
<evidence type="ECO:0000313" key="10">
    <source>
        <dbReference type="EMBL" id="NEY70846.1"/>
    </source>
</evidence>
<evidence type="ECO:0000256" key="6">
    <source>
        <dbReference type="ARBA" id="ARBA00022840"/>
    </source>
</evidence>
<keyword evidence="7" id="KW-1278">Translocase</keyword>
<dbReference type="InterPro" id="IPR003439">
    <property type="entry name" value="ABC_transporter-like_ATP-bd"/>
</dbReference>